<organism evidence="1 2">
    <name type="scientific">Periconia digitata</name>
    <dbReference type="NCBI Taxonomy" id="1303443"/>
    <lineage>
        <taxon>Eukaryota</taxon>
        <taxon>Fungi</taxon>
        <taxon>Dikarya</taxon>
        <taxon>Ascomycota</taxon>
        <taxon>Pezizomycotina</taxon>
        <taxon>Dothideomycetes</taxon>
        <taxon>Pleosporomycetidae</taxon>
        <taxon>Pleosporales</taxon>
        <taxon>Massarineae</taxon>
        <taxon>Periconiaceae</taxon>
        <taxon>Periconia</taxon>
    </lineage>
</organism>
<dbReference type="AlphaFoldDB" id="A0A9W4USY5"/>
<accession>A0A9W4USY5</accession>
<sequence>MMRPSPSPARSVSLWLIRTSATSFVWSVIPIRQPQPSNHVPQQHPAYFILLSSHCLASRSFPLFRKRLEIASRLLLPRSCDRLCLHLRP</sequence>
<reference evidence="1" key="1">
    <citation type="submission" date="2023-01" db="EMBL/GenBank/DDBJ databases">
        <authorList>
            <person name="Van Ghelder C."/>
            <person name="Rancurel C."/>
        </authorList>
    </citation>
    <scope>NUCLEOTIDE SEQUENCE</scope>
    <source>
        <strain evidence="1">CNCM I-4278</strain>
    </source>
</reference>
<dbReference type="EMBL" id="CAOQHR010000009">
    <property type="protein sequence ID" value="CAI6339778.1"/>
    <property type="molecule type" value="Genomic_DNA"/>
</dbReference>
<gene>
    <name evidence="1" type="ORF">PDIGIT_LOCUS12942</name>
</gene>
<keyword evidence="2" id="KW-1185">Reference proteome</keyword>
<proteinExistence type="predicted"/>
<evidence type="ECO:0000313" key="1">
    <source>
        <dbReference type="EMBL" id="CAI6339778.1"/>
    </source>
</evidence>
<evidence type="ECO:0000313" key="2">
    <source>
        <dbReference type="Proteomes" id="UP001152607"/>
    </source>
</evidence>
<comment type="caution">
    <text evidence="1">The sequence shown here is derived from an EMBL/GenBank/DDBJ whole genome shotgun (WGS) entry which is preliminary data.</text>
</comment>
<name>A0A9W4USY5_9PLEO</name>
<protein>
    <submittedName>
        <fullName evidence="1">Uncharacterized protein</fullName>
    </submittedName>
</protein>
<dbReference type="Proteomes" id="UP001152607">
    <property type="component" value="Unassembled WGS sequence"/>
</dbReference>